<dbReference type="PANTHER" id="PTHR48041:SF119">
    <property type="entry name" value="ROA1P"/>
    <property type="match status" value="1"/>
</dbReference>
<evidence type="ECO:0000256" key="5">
    <source>
        <dbReference type="ARBA" id="ARBA00022840"/>
    </source>
</evidence>
<dbReference type="InterPro" id="IPR013525">
    <property type="entry name" value="ABC2_TM"/>
</dbReference>
<evidence type="ECO:0000256" key="6">
    <source>
        <dbReference type="ARBA" id="ARBA00022989"/>
    </source>
</evidence>
<dbReference type="EMBL" id="ML769532">
    <property type="protein sequence ID" value="KAE9395393.1"/>
    <property type="molecule type" value="Genomic_DNA"/>
</dbReference>
<dbReference type="InterPro" id="IPR003593">
    <property type="entry name" value="AAA+_ATPase"/>
</dbReference>
<feature type="transmembrane region" description="Helical" evidence="8">
    <location>
        <begin position="1023"/>
        <end position="1044"/>
    </location>
</feature>
<organism evidence="10 11">
    <name type="scientific">Gymnopus androsaceus JB14</name>
    <dbReference type="NCBI Taxonomy" id="1447944"/>
    <lineage>
        <taxon>Eukaryota</taxon>
        <taxon>Fungi</taxon>
        <taxon>Dikarya</taxon>
        <taxon>Basidiomycota</taxon>
        <taxon>Agaricomycotina</taxon>
        <taxon>Agaricomycetes</taxon>
        <taxon>Agaricomycetidae</taxon>
        <taxon>Agaricales</taxon>
        <taxon>Marasmiineae</taxon>
        <taxon>Omphalotaceae</taxon>
        <taxon>Gymnopus</taxon>
    </lineage>
</organism>
<evidence type="ECO:0000313" key="11">
    <source>
        <dbReference type="Proteomes" id="UP000799118"/>
    </source>
</evidence>
<keyword evidence="4" id="KW-0547">Nucleotide-binding</keyword>
<feature type="domain" description="ABC transporter" evidence="9">
    <location>
        <begin position="555"/>
        <end position="812"/>
    </location>
</feature>
<evidence type="ECO:0000256" key="2">
    <source>
        <dbReference type="ARBA" id="ARBA00022448"/>
    </source>
</evidence>
<dbReference type="InterPro" id="IPR043926">
    <property type="entry name" value="ABCG_dom"/>
</dbReference>
<keyword evidence="6 8" id="KW-1133">Transmembrane helix</keyword>
<gene>
    <name evidence="10" type="ORF">BT96DRAFT_958524</name>
</gene>
<comment type="subcellular location">
    <subcellularLocation>
        <location evidence="1">Membrane</location>
        <topology evidence="1">Multi-pass membrane protein</topology>
    </subcellularLocation>
</comment>
<evidence type="ECO:0000313" key="10">
    <source>
        <dbReference type="EMBL" id="KAE9395393.1"/>
    </source>
</evidence>
<dbReference type="PROSITE" id="PS50893">
    <property type="entry name" value="ABC_TRANSPORTER_2"/>
    <property type="match status" value="2"/>
</dbReference>
<keyword evidence="2" id="KW-0813">Transport</keyword>
<evidence type="ECO:0000256" key="1">
    <source>
        <dbReference type="ARBA" id="ARBA00004141"/>
    </source>
</evidence>
<protein>
    <recommendedName>
        <fullName evidence="9">ABC transporter domain-containing protein</fullName>
    </recommendedName>
</protein>
<evidence type="ECO:0000256" key="4">
    <source>
        <dbReference type="ARBA" id="ARBA00022741"/>
    </source>
</evidence>
<evidence type="ECO:0000256" key="8">
    <source>
        <dbReference type="SAM" id="Phobius"/>
    </source>
</evidence>
<dbReference type="InterPro" id="IPR027417">
    <property type="entry name" value="P-loop_NTPase"/>
</dbReference>
<keyword evidence="5" id="KW-0067">ATP-binding</keyword>
<reference evidence="10" key="1">
    <citation type="journal article" date="2019" name="Environ. Microbiol.">
        <title>Fungal ecological strategies reflected in gene transcription - a case study of two litter decomposers.</title>
        <authorList>
            <person name="Barbi F."/>
            <person name="Kohler A."/>
            <person name="Barry K."/>
            <person name="Baskaran P."/>
            <person name="Daum C."/>
            <person name="Fauchery L."/>
            <person name="Ihrmark K."/>
            <person name="Kuo A."/>
            <person name="LaButti K."/>
            <person name="Lipzen A."/>
            <person name="Morin E."/>
            <person name="Grigoriev I.V."/>
            <person name="Henrissat B."/>
            <person name="Lindahl B."/>
            <person name="Martin F."/>
        </authorList>
    </citation>
    <scope>NUCLEOTIDE SEQUENCE</scope>
    <source>
        <strain evidence="10">JB14</strain>
    </source>
</reference>
<feature type="transmembrane region" description="Helical" evidence="8">
    <location>
        <begin position="489"/>
        <end position="511"/>
    </location>
</feature>
<dbReference type="GO" id="GO:0016020">
    <property type="term" value="C:membrane"/>
    <property type="evidence" value="ECO:0007669"/>
    <property type="project" value="UniProtKB-SubCell"/>
</dbReference>
<dbReference type="PROSITE" id="PS00211">
    <property type="entry name" value="ABC_TRANSPORTER_1"/>
    <property type="match status" value="1"/>
</dbReference>
<proteinExistence type="predicted"/>
<feature type="transmembrane region" description="Helical" evidence="8">
    <location>
        <begin position="401"/>
        <end position="422"/>
    </location>
</feature>
<feature type="domain" description="ABC transporter" evidence="9">
    <location>
        <begin position="6"/>
        <end position="223"/>
    </location>
</feature>
<dbReference type="SUPFAM" id="SSF52540">
    <property type="entry name" value="P-loop containing nucleoside triphosphate hydrolases"/>
    <property type="match status" value="2"/>
</dbReference>
<feature type="transmembrane region" description="Helical" evidence="8">
    <location>
        <begin position="925"/>
        <end position="948"/>
    </location>
</feature>
<feature type="transmembrane region" description="Helical" evidence="8">
    <location>
        <begin position="900"/>
        <end position="919"/>
    </location>
</feature>
<keyword evidence="7 8" id="KW-0472">Membrane</keyword>
<dbReference type="Pfam" id="PF00005">
    <property type="entry name" value="ABC_tran"/>
    <property type="match status" value="2"/>
</dbReference>
<dbReference type="InterPro" id="IPR003439">
    <property type="entry name" value="ABC_transporter-like_ATP-bd"/>
</dbReference>
<evidence type="ECO:0000256" key="3">
    <source>
        <dbReference type="ARBA" id="ARBA00022692"/>
    </source>
</evidence>
<feature type="transmembrane region" description="Helical" evidence="8">
    <location>
        <begin position="429"/>
        <end position="448"/>
    </location>
</feature>
<feature type="transmembrane region" description="Helical" evidence="8">
    <location>
        <begin position="371"/>
        <end position="389"/>
    </location>
</feature>
<dbReference type="GO" id="GO:0005524">
    <property type="term" value="F:ATP binding"/>
    <property type="evidence" value="ECO:0007669"/>
    <property type="project" value="UniProtKB-KW"/>
</dbReference>
<dbReference type="GO" id="GO:0140359">
    <property type="term" value="F:ABC-type transporter activity"/>
    <property type="evidence" value="ECO:0007669"/>
    <property type="project" value="InterPro"/>
</dbReference>
<sequence length="1149" mass="126606">MPIFTKKPSDLEAADLKAKRILDSISADFPKGSLVAIMGGSGSGKTTLLNVLSRRMRGSNMVLSALSSVTNAYVTQMDLLLPSLTVRETLLYAAALRLPSSTTDAQRRNLVEEIILELGLKECASTQVGDGASHRGCSGGERRRVSIGPTTGLDATSAYQLIKMLKSLSSKGRTIICTIHQPRHDIFFLFDHITLLSQGFPVYSGPTDESVSWFQNLVPGSFVEHLNPADYLISVAAVDNRTPEAERKTRAQLNPLVEAWRKESSIRFPASSSAETDEKQILERPVKVVQSAAISMGIVCGLVFLQLPKTLAGIRSRESALYIACGLQGYLIVLYDIYRLTSSSIALFDRERSERVVGVLPWVISTRLARLLLEDVAVPFLFSVIYYFMCGFDANAGQFFRFFAVVLLNQFTFQAFSCGFFIQAATIPVYVRWIKWVAYVFYGFAALIANEFSGKFYDCPSGNAATDPACIQYNGDFILENLSFHPNWYTVPVCALLGFVVFFNLAAIVVLRFWSVDIHVAGTHTANDKDGSERYEDVSGLKKEKERDKSVDIDVDLVDLALTIEKTSLRAGFAKHEIPILRGVTTRFEAGSVNVIMGPSGSGKSSLLNLMALRLKSTPFTRYNSSGSLLLNGFQPDESQLRSLCSYVTQDDNSLLPYLTVREMLRFAAGLRLPGSMSAKQKRERAEDVIRMMALSDCADCLIGSELVKGISGGEKRRVSIAVQVLTEPRVLIADEPTSGLDAFTASSILDVLSGLAAEGRTVIITIHQSRSELFHQFGNLLLLAKGGRVAYSGKASSMISYFGQLGYRCPSNCNPSDWAMDLVSVDLRDEKAEEKSRIKVEQILDAYEPNVGSKEKENQYGHLPPDLLRLKKEPAPFYIAFPILIRRGLINFQRQPNLGIARIGQVLGLGLVQALFFAPLKRDYFAASVNIVGAILYFVGMLQNVALYPTERDVFYKEYDDGAYSVEAFFTAYVCLEIPFEIVSSLLYSLLADIAVNLQRTIPICGESLGIIFNTLFQSTGFALNVTSVILSVGMFMGGLLSLDMIGFLKGINFISPLKYATANMTPYALRGMTFTCTDAQKLANGECPFTTGEQVLDLYKLNVNPAPMLGALVGATVVYRLVAYMILRLNRADFSHLARTRHTAKRT</sequence>
<dbReference type="GO" id="GO:0016887">
    <property type="term" value="F:ATP hydrolysis activity"/>
    <property type="evidence" value="ECO:0007669"/>
    <property type="project" value="InterPro"/>
</dbReference>
<dbReference type="InterPro" id="IPR017871">
    <property type="entry name" value="ABC_transporter-like_CS"/>
</dbReference>
<dbReference type="Proteomes" id="UP000799118">
    <property type="component" value="Unassembled WGS sequence"/>
</dbReference>
<dbReference type="Pfam" id="PF19055">
    <property type="entry name" value="ABC2_membrane_7"/>
    <property type="match status" value="1"/>
</dbReference>
<accession>A0A6A4HCF0</accession>
<keyword evidence="11" id="KW-1185">Reference proteome</keyword>
<evidence type="ECO:0000259" key="9">
    <source>
        <dbReference type="PROSITE" id="PS50893"/>
    </source>
</evidence>
<dbReference type="Gene3D" id="3.40.50.300">
    <property type="entry name" value="P-loop containing nucleotide triphosphate hydrolases"/>
    <property type="match status" value="2"/>
</dbReference>
<evidence type="ECO:0000256" key="7">
    <source>
        <dbReference type="ARBA" id="ARBA00023136"/>
    </source>
</evidence>
<dbReference type="SMART" id="SM00382">
    <property type="entry name" value="AAA"/>
    <property type="match status" value="2"/>
</dbReference>
<dbReference type="AlphaFoldDB" id="A0A6A4HCF0"/>
<dbReference type="Pfam" id="PF01061">
    <property type="entry name" value="ABC2_membrane"/>
    <property type="match status" value="2"/>
</dbReference>
<dbReference type="InterPro" id="IPR050352">
    <property type="entry name" value="ABCG_transporters"/>
</dbReference>
<keyword evidence="3 8" id="KW-0812">Transmembrane</keyword>
<dbReference type="PANTHER" id="PTHR48041">
    <property type="entry name" value="ABC TRANSPORTER G FAMILY MEMBER 28"/>
    <property type="match status" value="1"/>
</dbReference>
<feature type="transmembrane region" description="Helical" evidence="8">
    <location>
        <begin position="1108"/>
        <end position="1129"/>
    </location>
</feature>
<dbReference type="OrthoDB" id="66620at2759"/>
<name>A0A6A4HCF0_9AGAR</name>
<feature type="transmembrane region" description="Helical" evidence="8">
    <location>
        <begin position="288"/>
        <end position="307"/>
    </location>
</feature>